<organism evidence="24 25">
    <name type="scientific">Tilletia indica</name>
    <dbReference type="NCBI Taxonomy" id="43049"/>
    <lineage>
        <taxon>Eukaryota</taxon>
        <taxon>Fungi</taxon>
        <taxon>Dikarya</taxon>
        <taxon>Basidiomycota</taxon>
        <taxon>Ustilaginomycotina</taxon>
        <taxon>Exobasidiomycetes</taxon>
        <taxon>Tilletiales</taxon>
        <taxon>Tilletiaceae</taxon>
        <taxon>Tilletia</taxon>
    </lineage>
</organism>
<evidence type="ECO:0000256" key="23">
    <source>
        <dbReference type="SAM" id="MobiDB-lite"/>
    </source>
</evidence>
<evidence type="ECO:0000256" key="6">
    <source>
        <dbReference type="ARBA" id="ARBA00022722"/>
    </source>
</evidence>
<dbReference type="GO" id="GO:0005524">
    <property type="term" value="F:ATP binding"/>
    <property type="evidence" value="ECO:0007669"/>
    <property type="project" value="UniProtKB-KW"/>
</dbReference>
<keyword evidence="8" id="KW-0547">Nucleotide-binding</keyword>
<evidence type="ECO:0000256" key="18">
    <source>
        <dbReference type="ARBA" id="ARBA00023113"/>
    </source>
</evidence>
<evidence type="ECO:0000256" key="20">
    <source>
        <dbReference type="ARBA" id="ARBA00023268"/>
    </source>
</evidence>
<feature type="compositionally biased region" description="Basic and acidic residues" evidence="23">
    <location>
        <begin position="560"/>
        <end position="572"/>
    </location>
</feature>
<dbReference type="Pfam" id="PF07727">
    <property type="entry name" value="RVT_2"/>
    <property type="match status" value="1"/>
</dbReference>
<dbReference type="PROSITE" id="PS50994">
    <property type="entry name" value="INTEGRASE"/>
    <property type="match status" value="1"/>
</dbReference>
<dbReference type="PANTHER" id="PTHR42648:SF11">
    <property type="entry name" value="TRANSPOSON TY4-P GAG-POL POLYPROTEIN"/>
    <property type="match status" value="1"/>
</dbReference>
<dbReference type="InterPro" id="IPR036397">
    <property type="entry name" value="RNaseH_sf"/>
</dbReference>
<evidence type="ECO:0000256" key="22">
    <source>
        <dbReference type="ARBA" id="ARBA00049244"/>
    </source>
</evidence>
<evidence type="ECO:0000256" key="11">
    <source>
        <dbReference type="ARBA" id="ARBA00022801"/>
    </source>
</evidence>
<evidence type="ECO:0000256" key="2">
    <source>
        <dbReference type="ARBA" id="ARBA00022578"/>
    </source>
</evidence>
<comment type="catalytic activity">
    <reaction evidence="22">
        <text>DNA(n) + a 2'-deoxyribonucleoside 5'-triphosphate = DNA(n+1) + diphosphate</text>
        <dbReference type="Rhea" id="RHEA:22508"/>
        <dbReference type="Rhea" id="RHEA-COMP:17339"/>
        <dbReference type="Rhea" id="RHEA-COMP:17340"/>
        <dbReference type="ChEBI" id="CHEBI:33019"/>
        <dbReference type="ChEBI" id="CHEBI:61560"/>
        <dbReference type="ChEBI" id="CHEBI:173112"/>
        <dbReference type="EC" id="2.7.7.7"/>
    </reaction>
</comment>
<keyword evidence="2" id="KW-0815">Transposition</keyword>
<comment type="function">
    <text evidence="1">The aspartyl protease (PR) mediates the proteolytic cleavages of the Gag and Gag-Pol polyproteins after assembly of the VLP.</text>
</comment>
<dbReference type="GO" id="GO:0046872">
    <property type="term" value="F:metal ion binding"/>
    <property type="evidence" value="ECO:0007669"/>
    <property type="project" value="UniProtKB-KW"/>
</dbReference>
<keyword evidence="18" id="KW-0917">Virion maturation</keyword>
<dbReference type="PROSITE" id="PS50096">
    <property type="entry name" value="IQ"/>
    <property type="match status" value="1"/>
</dbReference>
<reference evidence="24" key="1">
    <citation type="submission" date="2016-04" db="EMBL/GenBank/DDBJ databases">
        <authorList>
            <person name="Nguyen H.D."/>
            <person name="Samba Siva P."/>
            <person name="Cullis J."/>
            <person name="Levesque C.A."/>
            <person name="Hambleton S."/>
        </authorList>
    </citation>
    <scope>NUCLEOTIDE SEQUENCE</scope>
    <source>
        <strain evidence="24">DAOMC 236416</strain>
    </source>
</reference>
<dbReference type="GO" id="GO:0006310">
    <property type="term" value="P:DNA recombination"/>
    <property type="evidence" value="ECO:0007669"/>
    <property type="project" value="UniProtKB-KW"/>
</dbReference>
<name>A0A177T395_9BASI</name>
<dbReference type="InterPro" id="IPR043502">
    <property type="entry name" value="DNA/RNA_pol_sf"/>
</dbReference>
<evidence type="ECO:0000313" key="24">
    <source>
        <dbReference type="EMBL" id="KAE8239606.1"/>
    </source>
</evidence>
<keyword evidence="16" id="KW-0695">RNA-directed DNA polymerase</keyword>
<evidence type="ECO:0000256" key="14">
    <source>
        <dbReference type="ARBA" id="ARBA00022884"/>
    </source>
</evidence>
<dbReference type="GO" id="GO:0003964">
    <property type="term" value="F:RNA-directed DNA polymerase activity"/>
    <property type="evidence" value="ECO:0007669"/>
    <property type="project" value="UniProtKB-KW"/>
</dbReference>
<accession>A0A177T395</accession>
<dbReference type="InterPro" id="IPR057670">
    <property type="entry name" value="SH3_retrovirus"/>
</dbReference>
<dbReference type="AlphaFoldDB" id="A0A177T395"/>
<dbReference type="OrthoDB" id="7691805at2759"/>
<protein>
    <submittedName>
        <fullName evidence="24">Uncharacterized protein</fullName>
    </submittedName>
</protein>
<keyword evidence="25" id="KW-1185">Reference proteome</keyword>
<keyword evidence="7" id="KW-0479">Metal-binding</keyword>
<evidence type="ECO:0000256" key="13">
    <source>
        <dbReference type="ARBA" id="ARBA00022842"/>
    </source>
</evidence>
<evidence type="ECO:0000256" key="5">
    <source>
        <dbReference type="ARBA" id="ARBA00022695"/>
    </source>
</evidence>
<evidence type="ECO:0000313" key="25">
    <source>
        <dbReference type="Proteomes" id="UP000077521"/>
    </source>
</evidence>
<dbReference type="GO" id="GO:0003887">
    <property type="term" value="F:DNA-directed DNA polymerase activity"/>
    <property type="evidence" value="ECO:0007669"/>
    <property type="project" value="UniProtKB-KW"/>
</dbReference>
<keyword evidence="19" id="KW-0233">DNA recombination</keyword>
<dbReference type="InterPro" id="IPR013103">
    <property type="entry name" value="RVT_2"/>
</dbReference>
<evidence type="ECO:0000256" key="17">
    <source>
        <dbReference type="ARBA" id="ARBA00022932"/>
    </source>
</evidence>
<evidence type="ECO:0000256" key="16">
    <source>
        <dbReference type="ARBA" id="ARBA00022918"/>
    </source>
</evidence>
<keyword evidence="14" id="KW-0694">RNA-binding</keyword>
<keyword evidence="20" id="KW-0511">Multifunctional enzyme</keyword>
<evidence type="ECO:0000256" key="15">
    <source>
        <dbReference type="ARBA" id="ARBA00022908"/>
    </source>
</evidence>
<dbReference type="SUPFAM" id="SSF56672">
    <property type="entry name" value="DNA/RNA polymerases"/>
    <property type="match status" value="1"/>
</dbReference>
<evidence type="ECO:0000256" key="9">
    <source>
        <dbReference type="ARBA" id="ARBA00022750"/>
    </source>
</evidence>
<keyword evidence="17" id="KW-0239">DNA-directed DNA polymerase</keyword>
<dbReference type="InterPro" id="IPR054722">
    <property type="entry name" value="PolX-like_BBD"/>
</dbReference>
<proteinExistence type="predicted"/>
<evidence type="ECO:0000256" key="1">
    <source>
        <dbReference type="ARBA" id="ARBA00002180"/>
    </source>
</evidence>
<dbReference type="Proteomes" id="UP000077521">
    <property type="component" value="Unassembled WGS sequence"/>
</dbReference>
<dbReference type="GO" id="GO:0004190">
    <property type="term" value="F:aspartic-type endopeptidase activity"/>
    <property type="evidence" value="ECO:0007669"/>
    <property type="project" value="UniProtKB-KW"/>
</dbReference>
<evidence type="ECO:0000256" key="12">
    <source>
        <dbReference type="ARBA" id="ARBA00022840"/>
    </source>
</evidence>
<dbReference type="SUPFAM" id="SSF53098">
    <property type="entry name" value="Ribonuclease H-like"/>
    <property type="match status" value="1"/>
</dbReference>
<evidence type="ECO:0000256" key="19">
    <source>
        <dbReference type="ARBA" id="ARBA00023172"/>
    </source>
</evidence>
<dbReference type="GO" id="GO:0032196">
    <property type="term" value="P:transposition"/>
    <property type="evidence" value="ECO:0007669"/>
    <property type="project" value="UniProtKB-KW"/>
</dbReference>
<dbReference type="InterPro" id="IPR012337">
    <property type="entry name" value="RNaseH-like_sf"/>
</dbReference>
<keyword evidence="17" id="KW-0808">Transferase</keyword>
<keyword evidence="9" id="KW-0064">Aspartyl protease</keyword>
<comment type="catalytic activity">
    <reaction evidence="21">
        <text>DNA(n) + a 2'-deoxyribonucleoside 5'-triphosphate = DNA(n+1) + diphosphate</text>
        <dbReference type="Rhea" id="RHEA:22508"/>
        <dbReference type="Rhea" id="RHEA-COMP:17339"/>
        <dbReference type="Rhea" id="RHEA-COMP:17340"/>
        <dbReference type="ChEBI" id="CHEBI:33019"/>
        <dbReference type="ChEBI" id="CHEBI:61560"/>
        <dbReference type="ChEBI" id="CHEBI:173112"/>
        <dbReference type="EC" id="2.7.7.49"/>
    </reaction>
</comment>
<reference evidence="24" key="2">
    <citation type="journal article" date="2019" name="IMA Fungus">
        <title>Genome sequencing and comparison of five Tilletia species to identify candidate genes for the detection of regulated species infecting wheat.</title>
        <authorList>
            <person name="Nguyen H.D.T."/>
            <person name="Sultana T."/>
            <person name="Kesanakurti P."/>
            <person name="Hambleton S."/>
        </authorList>
    </citation>
    <scope>NUCLEOTIDE SEQUENCE</scope>
    <source>
        <strain evidence="24">DAOMC 236416</strain>
    </source>
</reference>
<evidence type="ECO:0000256" key="7">
    <source>
        <dbReference type="ARBA" id="ARBA00022723"/>
    </source>
</evidence>
<dbReference type="Pfam" id="PF25597">
    <property type="entry name" value="SH3_retrovirus"/>
    <property type="match status" value="1"/>
</dbReference>
<evidence type="ECO:0000256" key="3">
    <source>
        <dbReference type="ARBA" id="ARBA00022612"/>
    </source>
</evidence>
<keyword evidence="3" id="KW-1188">Viral release from host cell</keyword>
<feature type="region of interest" description="Disordered" evidence="23">
    <location>
        <begin position="500"/>
        <end position="573"/>
    </location>
</feature>
<dbReference type="Gene3D" id="3.30.420.10">
    <property type="entry name" value="Ribonuclease H-like superfamily/Ribonuclease H"/>
    <property type="match status" value="1"/>
</dbReference>
<keyword evidence="15" id="KW-0229">DNA integration</keyword>
<keyword evidence="4" id="KW-0645">Protease</keyword>
<keyword evidence="13" id="KW-0460">Magnesium</keyword>
<evidence type="ECO:0000256" key="10">
    <source>
        <dbReference type="ARBA" id="ARBA00022759"/>
    </source>
</evidence>
<feature type="compositionally biased region" description="Pro residues" evidence="23">
    <location>
        <begin position="503"/>
        <end position="515"/>
    </location>
</feature>
<evidence type="ECO:0000256" key="21">
    <source>
        <dbReference type="ARBA" id="ARBA00048173"/>
    </source>
</evidence>
<sequence length="1115" mass="122603">MTPNASAFISTKPDSTVVVTANGKHLRSIGKGTVTLQVNSPSPGILALFDVLLVPELEFSLISVYKLNEDHLRVEFTEHLEAVISDPFHRDFIVSAPWSAVSQAYLIFAIGDQASSEVSALVTLTTTNDERSGTQLSQRDLQEILWHERTGHMGKTRLPLLFEVSRGLPELLAKRYHLSNSQCWVCYLTNLRRSPFPTSTTKSTRALELVHADLTGRIIVKSFGGAEYLAILVDDFTRMVWVLPLAKKSDFVSAFIKWRDEVVPFKGPIACLRTDGGGEFINSAIDAALSGARHERSCAYTAQQNGVAERYVGIIKNVMRPLIHGRQLPLEYWGEAALTAAYLRNRSPSSAIGGITPYELWHGTVPDLSHLRVFGCLAFSMLSDKAREHSLSARSQVGVFVGYDKVQKGYRIHFPDTGEVVVSRNVGFHEDKAYDFSTLPQPPVPAVDIPGTTTTTATRPLGVRPRLVVIGPRPPAEPLLPAEVEIDPFDVAPASVGAAPLPSAAPPPPAPPAPAAGPSRSAAPAPAPPPPAGPPAARSRPRPRPEPAVPLQAQTRAHARRQEAGRQQREASARTVLSLRGSFAMAFKVQLSADGVELEPNTLKDAMRRPDWTLWLEAMKEEMNSLTEMDTWVLEELPANQSVVGSRWVFKLKLDSEGNVARYKARLVAQGFSQVAGVNYNETYSPVTRFVTIRTLLALAAHFEWHVHQLDVVTAYLYGLLSDVVYMRQPPGFEKVGSEHLYCRLRRALYGLKQSGREWYFTLRSALIELGFEQSTVDPAIFIFGSGASALVVAVYVDDVLVLSKSIDDIEAFKIAFAKRFKMTDQGSIGQFLGMKIERSDDNQSFLISQSSYIRSMLERFNMKDLAPIETPLDPKQRLVPFEGEVAAERLQLFQAIIGCLNWLAQASRPDLAYAVATLARHCKNPGPIHFGVVKRVMRYLVATINYKFRIAAHSTDDVTAYSDADFGGDFSAKSTSGYSVSVHGATVAWGAKLQSLVADSTAQAELIAVWQTTREVLALRHFLEDLGLRTAGSGPASIIYCDNQPALHIITNPVANGLTRHMERKYLSTRQHQEGGIIDVKYVNTKANPADMFTKGLPAATFAQHRQAIGLHPH</sequence>
<dbReference type="InterPro" id="IPR001584">
    <property type="entry name" value="Integrase_cat-core"/>
</dbReference>
<comment type="caution">
    <text evidence="24">The sequence shown here is derived from an EMBL/GenBank/DDBJ whole genome shotgun (WGS) entry which is preliminary data.</text>
</comment>
<keyword evidence="6" id="KW-0540">Nuclease</keyword>
<feature type="compositionally biased region" description="Pro residues" evidence="23">
    <location>
        <begin position="525"/>
        <end position="534"/>
    </location>
</feature>
<dbReference type="PANTHER" id="PTHR42648">
    <property type="entry name" value="TRANSPOSASE, PUTATIVE-RELATED"/>
    <property type="match status" value="1"/>
</dbReference>
<evidence type="ECO:0000256" key="4">
    <source>
        <dbReference type="ARBA" id="ARBA00022670"/>
    </source>
</evidence>
<dbReference type="EMBL" id="LWDF02001263">
    <property type="protein sequence ID" value="KAE8239606.1"/>
    <property type="molecule type" value="Genomic_DNA"/>
</dbReference>
<dbReference type="CDD" id="cd09272">
    <property type="entry name" value="RNase_HI_RT_Ty1"/>
    <property type="match status" value="1"/>
</dbReference>
<dbReference type="GO" id="GO:0015074">
    <property type="term" value="P:DNA integration"/>
    <property type="evidence" value="ECO:0007669"/>
    <property type="project" value="UniProtKB-KW"/>
</dbReference>
<dbReference type="GO" id="GO:0005634">
    <property type="term" value="C:nucleus"/>
    <property type="evidence" value="ECO:0007669"/>
    <property type="project" value="UniProtKB-ARBA"/>
</dbReference>
<keyword evidence="5" id="KW-0548">Nucleotidyltransferase</keyword>
<dbReference type="GO" id="GO:0006508">
    <property type="term" value="P:proteolysis"/>
    <property type="evidence" value="ECO:0007669"/>
    <property type="project" value="UniProtKB-KW"/>
</dbReference>
<dbReference type="Pfam" id="PF22936">
    <property type="entry name" value="Pol_BBD"/>
    <property type="match status" value="1"/>
</dbReference>
<dbReference type="GO" id="GO:0004519">
    <property type="term" value="F:endonuclease activity"/>
    <property type="evidence" value="ECO:0007669"/>
    <property type="project" value="UniProtKB-KW"/>
</dbReference>
<dbReference type="InterPro" id="IPR039537">
    <property type="entry name" value="Retrotran_Ty1/copia-like"/>
</dbReference>
<evidence type="ECO:0000256" key="8">
    <source>
        <dbReference type="ARBA" id="ARBA00022741"/>
    </source>
</evidence>
<keyword evidence="11" id="KW-0378">Hydrolase</keyword>
<keyword evidence="12" id="KW-0067">ATP-binding</keyword>
<keyword evidence="10" id="KW-0255">Endonuclease</keyword>
<gene>
    <name evidence="24" type="ORF">A4X13_0g8122</name>
</gene>
<dbReference type="GO" id="GO:0003723">
    <property type="term" value="F:RNA binding"/>
    <property type="evidence" value="ECO:0007669"/>
    <property type="project" value="UniProtKB-KW"/>
</dbReference>